<dbReference type="SUPFAM" id="SSF48350">
    <property type="entry name" value="GTPase activation domain, GAP"/>
    <property type="match status" value="1"/>
</dbReference>
<organism evidence="3 4">
    <name type="scientific">Amazona aestiva</name>
    <name type="common">Blue-fronted Amazon parrot</name>
    <dbReference type="NCBI Taxonomy" id="12930"/>
    <lineage>
        <taxon>Eukaryota</taxon>
        <taxon>Metazoa</taxon>
        <taxon>Chordata</taxon>
        <taxon>Craniata</taxon>
        <taxon>Vertebrata</taxon>
        <taxon>Euteleostomi</taxon>
        <taxon>Archelosauria</taxon>
        <taxon>Archosauria</taxon>
        <taxon>Dinosauria</taxon>
        <taxon>Saurischia</taxon>
        <taxon>Theropoda</taxon>
        <taxon>Coelurosauria</taxon>
        <taxon>Aves</taxon>
        <taxon>Neognathae</taxon>
        <taxon>Neoaves</taxon>
        <taxon>Telluraves</taxon>
        <taxon>Australaves</taxon>
        <taxon>Psittaciformes</taxon>
        <taxon>Psittacidae</taxon>
        <taxon>Amazona</taxon>
    </lineage>
</organism>
<proteinExistence type="predicted"/>
<dbReference type="PANTHER" id="PTHR23179">
    <property type="entry name" value="T-CELL ACTIVATION RHO GTPASE ACTIVATING PROTEIN-RELATED"/>
    <property type="match status" value="1"/>
</dbReference>
<dbReference type="STRING" id="12930.A0A0Q3X943"/>
<feature type="region of interest" description="Disordered" evidence="1">
    <location>
        <begin position="247"/>
        <end position="297"/>
    </location>
</feature>
<dbReference type="OrthoDB" id="27389at2759"/>
<dbReference type="GO" id="GO:0005096">
    <property type="term" value="F:GTPase activator activity"/>
    <property type="evidence" value="ECO:0007669"/>
    <property type="project" value="TreeGrafter"/>
</dbReference>
<accession>A0A0Q3X943</accession>
<dbReference type="AlphaFoldDB" id="A0A0Q3X943"/>
<dbReference type="Pfam" id="PF00620">
    <property type="entry name" value="RhoGAP"/>
    <property type="match status" value="1"/>
</dbReference>
<dbReference type="SMART" id="SM00324">
    <property type="entry name" value="RhoGAP"/>
    <property type="match status" value="1"/>
</dbReference>
<evidence type="ECO:0000313" key="4">
    <source>
        <dbReference type="Proteomes" id="UP000051836"/>
    </source>
</evidence>
<dbReference type="InterPro" id="IPR008936">
    <property type="entry name" value="Rho_GTPase_activation_prot"/>
</dbReference>
<dbReference type="InterPro" id="IPR000198">
    <property type="entry name" value="RhoGAP_dom"/>
</dbReference>
<reference evidence="3 4" key="1">
    <citation type="submission" date="2015-10" db="EMBL/GenBank/DDBJ databases">
        <authorList>
            <person name="Gilbert D.G."/>
        </authorList>
    </citation>
    <scope>NUCLEOTIDE SEQUENCE [LARGE SCALE GENOMIC DNA]</scope>
    <source>
        <strain evidence="3">FVVF132</strain>
    </source>
</reference>
<sequence>MWDDLGLNQQREPDPASPEPLLQECVRVTQSHGQRKKRDLLLFRDTLVITKTKRGSTPSPLLCLALGLLQVLSSGKGSAGDAAEEKEEGKATTSLVFLWLCGSCGMTLDASSLEKLLHRQAQDLLQKIPSKLLNVQLYEEWMRAMEKTGRQERLAALREVASKLPGANLLLLRHLLSLFSRISRNVATMKMTAGNLAICVAPNLLSPPQELPLDVLAQETGKVTQLLKFLINHHEELLGKHEARLVREGDEETSAPQAELETAEHGKVPRLFTRHQEAKSNLGRGQRQATVPEEEQN</sequence>
<dbReference type="PROSITE" id="PS50238">
    <property type="entry name" value="RHOGAP"/>
    <property type="match status" value="1"/>
</dbReference>
<dbReference type="GO" id="GO:0007165">
    <property type="term" value="P:signal transduction"/>
    <property type="evidence" value="ECO:0007669"/>
    <property type="project" value="InterPro"/>
</dbReference>
<evidence type="ECO:0000259" key="2">
    <source>
        <dbReference type="PROSITE" id="PS50238"/>
    </source>
</evidence>
<comment type="caution">
    <text evidence="3">The sequence shown here is derived from an EMBL/GenBank/DDBJ whole genome shotgun (WGS) entry which is preliminary data.</text>
</comment>
<feature type="domain" description="Rho-GAP" evidence="2">
    <location>
        <begin position="5"/>
        <end position="238"/>
    </location>
</feature>
<dbReference type="Gene3D" id="1.10.555.10">
    <property type="entry name" value="Rho GTPase activation protein"/>
    <property type="match status" value="1"/>
</dbReference>
<protein>
    <submittedName>
        <fullName evidence="3">T-cell activation Rho GTPase-activating protein-like protein</fullName>
    </submittedName>
</protein>
<keyword evidence="4" id="KW-1185">Reference proteome</keyword>
<gene>
    <name evidence="3" type="ORF">AAES_11494</name>
</gene>
<dbReference type="EMBL" id="LMAW01000207">
    <property type="protein sequence ID" value="KQL60082.1"/>
    <property type="molecule type" value="Genomic_DNA"/>
</dbReference>
<evidence type="ECO:0000256" key="1">
    <source>
        <dbReference type="SAM" id="MobiDB-lite"/>
    </source>
</evidence>
<dbReference type="Proteomes" id="UP000051836">
    <property type="component" value="Unassembled WGS sequence"/>
</dbReference>
<dbReference type="PANTHER" id="PTHR23179:SF26">
    <property type="entry name" value="T-CELL ACTIVATION RHO GTPASE-ACTIVATING PROTEIN"/>
    <property type="match status" value="1"/>
</dbReference>
<evidence type="ECO:0000313" key="3">
    <source>
        <dbReference type="EMBL" id="KQL60082.1"/>
    </source>
</evidence>
<name>A0A0Q3X943_AMAAE</name>